<proteinExistence type="predicted"/>
<dbReference type="Proteomes" id="UP000232323">
    <property type="component" value="Unassembled WGS sequence"/>
</dbReference>
<keyword evidence="2" id="KW-1185">Reference proteome</keyword>
<sequence length="262" mass="28963">MEIIHNGTLSSLTKGVTLEQNATSVPKETLPPSSFVKSVEIESGAKYSFGRFQKPLTAGQSKHFGPQASNCNPPPHARIFYKLVIMPESGKPMSPHDQATQYEVDVSYIQVGVCESEGALHVLSSLLDAVLKESKDAMLNIQRTRRQHAIAKVLAWNAERLEGPRLRGSKKEFSFFRVTDLLPVPDMYALRFQKLPLFGAEVGENKPQKPAASSAFQADITATTSSAKRASELSLLQSKETTEKLFEQVDSMQLKLRTMRGL</sequence>
<evidence type="ECO:0000313" key="1">
    <source>
        <dbReference type="EMBL" id="GAX75015.1"/>
    </source>
</evidence>
<dbReference type="EMBL" id="BEGY01000010">
    <property type="protein sequence ID" value="GAX75015.1"/>
    <property type="molecule type" value="Genomic_DNA"/>
</dbReference>
<organism evidence="1 2">
    <name type="scientific">Chlamydomonas eustigma</name>
    <dbReference type="NCBI Taxonomy" id="1157962"/>
    <lineage>
        <taxon>Eukaryota</taxon>
        <taxon>Viridiplantae</taxon>
        <taxon>Chlorophyta</taxon>
        <taxon>core chlorophytes</taxon>
        <taxon>Chlorophyceae</taxon>
        <taxon>CS clade</taxon>
        <taxon>Chlamydomonadales</taxon>
        <taxon>Chlamydomonadaceae</taxon>
        <taxon>Chlamydomonas</taxon>
    </lineage>
</organism>
<reference evidence="1 2" key="1">
    <citation type="submission" date="2017-08" db="EMBL/GenBank/DDBJ databases">
        <title>Acidophilic green algal genome provides insights into adaptation to an acidic environment.</title>
        <authorList>
            <person name="Hirooka S."/>
            <person name="Hirose Y."/>
            <person name="Kanesaki Y."/>
            <person name="Higuchi S."/>
            <person name="Fujiwara T."/>
            <person name="Onuma R."/>
            <person name="Era A."/>
            <person name="Ohbayashi R."/>
            <person name="Uzuka A."/>
            <person name="Nozaki H."/>
            <person name="Yoshikawa H."/>
            <person name="Miyagishima S.Y."/>
        </authorList>
    </citation>
    <scope>NUCLEOTIDE SEQUENCE [LARGE SCALE GENOMIC DNA]</scope>
    <source>
        <strain evidence="1 2">NIES-2499</strain>
    </source>
</reference>
<comment type="caution">
    <text evidence="1">The sequence shown here is derived from an EMBL/GenBank/DDBJ whole genome shotgun (WGS) entry which is preliminary data.</text>
</comment>
<name>A0A250WW47_9CHLO</name>
<protein>
    <submittedName>
        <fullName evidence="1">Uncharacterized protein</fullName>
    </submittedName>
</protein>
<evidence type="ECO:0000313" key="2">
    <source>
        <dbReference type="Proteomes" id="UP000232323"/>
    </source>
</evidence>
<gene>
    <name evidence="1" type="ORF">CEUSTIGMA_g2461.t1</name>
</gene>
<accession>A0A250WW47</accession>
<dbReference type="AlphaFoldDB" id="A0A250WW47"/>